<dbReference type="EMBL" id="MN739357">
    <property type="protein sequence ID" value="QHT00602.1"/>
    <property type="molecule type" value="Genomic_DNA"/>
</dbReference>
<protein>
    <submittedName>
        <fullName evidence="1">Uncharacterized protein</fullName>
    </submittedName>
</protein>
<organism evidence="1">
    <name type="scientific">viral metagenome</name>
    <dbReference type="NCBI Taxonomy" id="1070528"/>
    <lineage>
        <taxon>unclassified sequences</taxon>
        <taxon>metagenomes</taxon>
        <taxon>organismal metagenomes</taxon>
    </lineage>
</organism>
<reference evidence="1" key="1">
    <citation type="journal article" date="2020" name="Nature">
        <title>Giant virus diversity and host interactions through global metagenomics.</title>
        <authorList>
            <person name="Schulz F."/>
            <person name="Roux S."/>
            <person name="Paez-Espino D."/>
            <person name="Jungbluth S."/>
            <person name="Walsh D.A."/>
            <person name="Denef V.J."/>
            <person name="McMahon K.D."/>
            <person name="Konstantinidis K.T."/>
            <person name="Eloe-Fadrosh E.A."/>
            <person name="Kyrpides N.C."/>
            <person name="Woyke T."/>
        </authorList>
    </citation>
    <scope>NUCLEOTIDE SEQUENCE</scope>
    <source>
        <strain evidence="1">GVMAG-M-3300020192-26</strain>
    </source>
</reference>
<name>A0A6C0C929_9ZZZZ</name>
<proteinExistence type="predicted"/>
<accession>A0A6C0C929</accession>
<sequence>MESKSVVDTQTYINKALWLRLSKRTDDDIKRLYDDLNDSNISYTIESVKKLIAADEDRLTYEEINKLERQKLNALDMLIFCFKIFLFTVFLSYEICFKITLAALIVCVIGNIHEYYDAGTKLIKDKW</sequence>
<dbReference type="AlphaFoldDB" id="A0A6C0C929"/>
<evidence type="ECO:0000313" key="1">
    <source>
        <dbReference type="EMBL" id="QHT00602.1"/>
    </source>
</evidence>